<comment type="caution">
    <text evidence="3">The sequence shown here is derived from an EMBL/GenBank/DDBJ whole genome shotgun (WGS) entry which is preliminary data.</text>
</comment>
<accession>A0A2I1DGQ5</accession>
<dbReference type="RefSeq" id="XP_024697644.1">
    <property type="nucleotide sequence ID" value="XM_024840781.1"/>
</dbReference>
<sequence>MDPESSAAEEWQLVGYGRKSLKPHASKPTPAKPTNLSQPDQTQPTNSTQPVQRPEPVCKDQPTASKTQPAALKGPQKQQKAQVPYSQAPKRPAPHTATQPRGGYQSARGRGGSNVKRGQGTPARQSSRLFSDSPAKSKWRAGTPPTGEDIVRSNPIQIKLIVGICIASNGSHRTYPVSSSRRFFAAARSSVMGSDSSSTQCRYEVFEVINRKTGAYVKPPHFSDRLILLWGEPSQAASAQDLLQLVLNKCKSISSTLKKKSEWARIHGHSETKEAMFELQERHGAILQQLRRPPESLAMYPEQLLFLWPRDGPSLRDSLGPQLEALDTIRAKFACHLFIPNGLADFICVVGCDHDTIKEIVRRLRTKWSEIIASSSVKAKVYVVEPPPSGTVSRILTEKPKNAPFVELALVHDKIEGTALQQWLGRAALILSKNDTRLLNAIERSLRGVAFVRGHLRMRVNLGSFVLYEYRRPLNGKSYDFEELREMLLHEQTKGRLIPGLKTKQDDLLQRCYEATDLLAPYERTSSSLKDHELLYSVNFEFQGSNTAMLRLEAEFAKSPGAHEYEVTQRRWLRPRGSGSVTENRPPLQIGVVDLERSDWQIEIKSLEFYEASAIDSKLRAFSHSVRFQRNSDTGDICAAPRRKVIFPDSDPVSRFVEKTAIRYRLKGTSYIFEIARYDEYSRPRGAALFGTASVSWGASVFDPNWDNLLGEHANLPVGHSARYSPGLHTFFPSREPSSEPDYPGFWEFIGLVRLVAELLGPVRALTEHAVHPAPASRDANNKKEPISSNDAVAVGDRGGMLDADLGTLF</sequence>
<proteinExistence type="predicted"/>
<dbReference type="VEuPathDB" id="FungiDB:P168DRAFT_324082"/>
<feature type="compositionally biased region" description="Polar residues" evidence="1">
    <location>
        <begin position="76"/>
        <end position="85"/>
    </location>
</feature>
<keyword evidence="4" id="KW-1185">Reference proteome</keyword>
<protein>
    <recommendedName>
        <fullName evidence="2">DUF7905 domain-containing protein</fullName>
    </recommendedName>
</protein>
<feature type="region of interest" description="Disordered" evidence="1">
    <location>
        <begin position="771"/>
        <end position="794"/>
    </location>
</feature>
<evidence type="ECO:0000256" key="1">
    <source>
        <dbReference type="SAM" id="MobiDB-lite"/>
    </source>
</evidence>
<name>A0A2I1DGQ5_ASPC2</name>
<dbReference type="Proteomes" id="UP000234254">
    <property type="component" value="Unassembled WGS sequence"/>
</dbReference>
<evidence type="ECO:0000313" key="3">
    <source>
        <dbReference type="EMBL" id="PKY09050.1"/>
    </source>
</evidence>
<feature type="region of interest" description="Disordered" evidence="1">
    <location>
        <begin position="1"/>
        <end position="150"/>
    </location>
</feature>
<organism evidence="3 4">
    <name type="scientific">Aspergillus campestris (strain IBT 28561)</name>
    <dbReference type="NCBI Taxonomy" id="1392248"/>
    <lineage>
        <taxon>Eukaryota</taxon>
        <taxon>Fungi</taxon>
        <taxon>Dikarya</taxon>
        <taxon>Ascomycota</taxon>
        <taxon>Pezizomycotina</taxon>
        <taxon>Eurotiomycetes</taxon>
        <taxon>Eurotiomycetidae</taxon>
        <taxon>Eurotiales</taxon>
        <taxon>Aspergillaceae</taxon>
        <taxon>Aspergillus</taxon>
        <taxon>Aspergillus subgen. Circumdati</taxon>
    </lineage>
</organism>
<feature type="domain" description="DUF7905" evidence="2">
    <location>
        <begin position="421"/>
        <end position="736"/>
    </location>
</feature>
<dbReference type="OrthoDB" id="4739136at2759"/>
<dbReference type="GeneID" id="36548305"/>
<dbReference type="InterPro" id="IPR057227">
    <property type="entry name" value="DUF7905"/>
</dbReference>
<reference evidence="3" key="1">
    <citation type="submission" date="2016-12" db="EMBL/GenBank/DDBJ databases">
        <title>The genomes of Aspergillus section Nigri reveals drivers in fungal speciation.</title>
        <authorList>
            <consortium name="DOE Joint Genome Institute"/>
            <person name="Vesth T.C."/>
            <person name="Nybo J."/>
            <person name="Theobald S."/>
            <person name="Brandl J."/>
            <person name="Frisvad J.C."/>
            <person name="Nielsen K.F."/>
            <person name="Lyhne E.K."/>
            <person name="Kogle M.E."/>
            <person name="Kuo A."/>
            <person name="Riley R."/>
            <person name="Clum A."/>
            <person name="Nolan M."/>
            <person name="Lipzen A."/>
            <person name="Salamov A."/>
            <person name="Henrissat B."/>
            <person name="Wiebenga A."/>
            <person name="De vries R.P."/>
            <person name="Grigoriev I.V."/>
            <person name="Mortensen U.H."/>
            <person name="Andersen M.R."/>
            <person name="Baker S.E."/>
        </authorList>
    </citation>
    <scope>NUCLEOTIDE SEQUENCE</scope>
    <source>
        <strain evidence="3">IBT 28561</strain>
    </source>
</reference>
<evidence type="ECO:0000313" key="4">
    <source>
        <dbReference type="Proteomes" id="UP000234254"/>
    </source>
</evidence>
<dbReference type="Pfam" id="PF25482">
    <property type="entry name" value="DUF7905"/>
    <property type="match status" value="1"/>
</dbReference>
<dbReference type="AlphaFoldDB" id="A0A2I1DGQ5"/>
<dbReference type="EMBL" id="MSFM01000001">
    <property type="protein sequence ID" value="PKY09050.1"/>
    <property type="molecule type" value="Genomic_DNA"/>
</dbReference>
<gene>
    <name evidence="3" type="ORF">P168DRAFT_324082</name>
</gene>
<feature type="compositionally biased region" description="Polar residues" evidence="1">
    <location>
        <begin position="32"/>
        <end position="51"/>
    </location>
</feature>
<evidence type="ECO:0000259" key="2">
    <source>
        <dbReference type="Pfam" id="PF25482"/>
    </source>
</evidence>